<dbReference type="EMBL" id="QSUZ01000001">
    <property type="protein sequence ID" value="RGN90604.1"/>
    <property type="molecule type" value="Genomic_DNA"/>
</dbReference>
<evidence type="ECO:0000313" key="1">
    <source>
        <dbReference type="EMBL" id="RGN90604.1"/>
    </source>
</evidence>
<organism evidence="1 2">
    <name type="scientific">Blautia obeum</name>
    <dbReference type="NCBI Taxonomy" id="40520"/>
    <lineage>
        <taxon>Bacteria</taxon>
        <taxon>Bacillati</taxon>
        <taxon>Bacillota</taxon>
        <taxon>Clostridia</taxon>
        <taxon>Lachnospirales</taxon>
        <taxon>Lachnospiraceae</taxon>
        <taxon>Blautia</taxon>
    </lineage>
</organism>
<protein>
    <submittedName>
        <fullName evidence="1">Uncharacterized protein</fullName>
    </submittedName>
</protein>
<proteinExistence type="predicted"/>
<comment type="caution">
    <text evidence="1">The sequence shown here is derived from an EMBL/GenBank/DDBJ whole genome shotgun (WGS) entry which is preliminary data.</text>
</comment>
<dbReference type="AlphaFoldDB" id="A0A3E5EPZ5"/>
<gene>
    <name evidence="1" type="ORF">DXB38_01050</name>
</gene>
<reference evidence="1 2" key="1">
    <citation type="submission" date="2018-08" db="EMBL/GenBank/DDBJ databases">
        <title>A genome reference for cultivated species of the human gut microbiota.</title>
        <authorList>
            <person name="Zou Y."/>
            <person name="Xue W."/>
            <person name="Luo G."/>
        </authorList>
    </citation>
    <scope>NUCLEOTIDE SEQUENCE [LARGE SCALE GENOMIC DNA]</scope>
    <source>
        <strain evidence="1 2">OM03-6</strain>
    </source>
</reference>
<dbReference type="Proteomes" id="UP000261105">
    <property type="component" value="Unassembled WGS sequence"/>
</dbReference>
<name>A0A3E5EPZ5_9FIRM</name>
<sequence length="75" mass="8631">MKKYEFNKSELTEKAFAVYSDSSFTFWKDAAGTFYRSDNPNSEKVEVGTIEDVNDFFGNVRMIKISPLEFTKGLL</sequence>
<evidence type="ECO:0000313" key="2">
    <source>
        <dbReference type="Proteomes" id="UP000261105"/>
    </source>
</evidence>
<accession>A0A3E5EPZ5</accession>